<comment type="caution">
    <text evidence="3">The sequence shown here is derived from an EMBL/GenBank/DDBJ whole genome shotgun (WGS) entry which is preliminary data.</text>
</comment>
<dbReference type="PROSITE" id="PS50943">
    <property type="entry name" value="HTH_CROC1"/>
    <property type="match status" value="1"/>
</dbReference>
<proteinExistence type="predicted"/>
<gene>
    <name evidence="3" type="ORF">CHR90_05745</name>
</gene>
<evidence type="ECO:0000259" key="2">
    <source>
        <dbReference type="PROSITE" id="PS50943"/>
    </source>
</evidence>
<dbReference type="Pfam" id="PF00717">
    <property type="entry name" value="Peptidase_S24"/>
    <property type="match status" value="1"/>
</dbReference>
<accession>A0A255XVE5</accession>
<protein>
    <recommendedName>
        <fullName evidence="2">HTH cro/C1-type domain-containing protein</fullName>
    </recommendedName>
</protein>
<keyword evidence="4" id="KW-1185">Reference proteome</keyword>
<reference evidence="3 4" key="1">
    <citation type="submission" date="2017-07" db="EMBL/GenBank/DDBJ databases">
        <title>Elstera cyanobacteriorum sp. nov., a novel bacterium isolated from cyanobacterial aggregates in a eutrophic lake.</title>
        <authorList>
            <person name="Cai H."/>
        </authorList>
    </citation>
    <scope>NUCLEOTIDE SEQUENCE [LARGE SCALE GENOMIC DNA]</scope>
    <source>
        <strain evidence="3 4">TH019</strain>
    </source>
</reference>
<dbReference type="GO" id="GO:0003677">
    <property type="term" value="F:DNA binding"/>
    <property type="evidence" value="ECO:0007669"/>
    <property type="project" value="InterPro"/>
</dbReference>
<dbReference type="InterPro" id="IPR001387">
    <property type="entry name" value="Cro/C1-type_HTH"/>
</dbReference>
<name>A0A255XVE5_9PROT</name>
<evidence type="ECO:0000256" key="1">
    <source>
        <dbReference type="SAM" id="MobiDB-lite"/>
    </source>
</evidence>
<dbReference type="InterPro" id="IPR010982">
    <property type="entry name" value="Lambda_DNA-bd_dom_sf"/>
</dbReference>
<feature type="region of interest" description="Disordered" evidence="1">
    <location>
        <begin position="1"/>
        <end position="35"/>
    </location>
</feature>
<dbReference type="AlphaFoldDB" id="A0A255XVE5"/>
<dbReference type="SUPFAM" id="SSF51306">
    <property type="entry name" value="LexA/Signal peptidase"/>
    <property type="match status" value="1"/>
</dbReference>
<sequence length="283" mass="30866">MSTANTPHEIQAQSRHIRRMRKTETDHADDDGLPPGHPNIALLAFIRDRLAAVGLSERKACLNAGLKVDAVRQIKRGHRPHIDKLQALAPVLKVTVADLLGALGPDMAGDIPASAPALAAPISLQPIPVLGEVQAGHWNSAYEWPEEDRYFVAAPPLSRYPNLSRFGLVVIGASMNRVYPEGTIAIVARYEDMARTPQPGDRVVCLRRATDTNDFEATIKEYALGLDGQHLLWPRSTDPAFQAPIILPGPPSAGEWMHEVGEADILIQAMVVQTLRVEPSLSF</sequence>
<feature type="compositionally biased region" description="Polar residues" evidence="1">
    <location>
        <begin position="1"/>
        <end position="14"/>
    </location>
</feature>
<dbReference type="EMBL" id="NOXS01000029">
    <property type="protein sequence ID" value="OYQ20210.1"/>
    <property type="molecule type" value="Genomic_DNA"/>
</dbReference>
<evidence type="ECO:0000313" key="3">
    <source>
        <dbReference type="EMBL" id="OYQ20210.1"/>
    </source>
</evidence>
<evidence type="ECO:0000313" key="4">
    <source>
        <dbReference type="Proteomes" id="UP000216361"/>
    </source>
</evidence>
<organism evidence="3 4">
    <name type="scientific">Elstera cyanobacteriorum</name>
    <dbReference type="NCBI Taxonomy" id="2022747"/>
    <lineage>
        <taxon>Bacteria</taxon>
        <taxon>Pseudomonadati</taxon>
        <taxon>Pseudomonadota</taxon>
        <taxon>Alphaproteobacteria</taxon>
        <taxon>Rhodospirillales</taxon>
        <taxon>Rhodospirillaceae</taxon>
        <taxon>Elstera</taxon>
    </lineage>
</organism>
<dbReference type="InterPro" id="IPR036286">
    <property type="entry name" value="LexA/Signal_pep-like_sf"/>
</dbReference>
<dbReference type="Proteomes" id="UP000216361">
    <property type="component" value="Unassembled WGS sequence"/>
</dbReference>
<dbReference type="Gene3D" id="2.10.109.10">
    <property type="entry name" value="Umud Fragment, subunit A"/>
    <property type="match status" value="1"/>
</dbReference>
<feature type="domain" description="HTH cro/C1-type" evidence="2">
    <location>
        <begin position="64"/>
        <end position="99"/>
    </location>
</feature>
<dbReference type="InterPro" id="IPR015927">
    <property type="entry name" value="Peptidase_S24_S26A/B/C"/>
</dbReference>
<dbReference type="SUPFAM" id="SSF47413">
    <property type="entry name" value="lambda repressor-like DNA-binding domains"/>
    <property type="match status" value="1"/>
</dbReference>